<keyword evidence="3" id="KW-1185">Reference proteome</keyword>
<dbReference type="AlphaFoldDB" id="A0A285N5W5"/>
<dbReference type="Pfam" id="PF24348">
    <property type="entry name" value="DUF7508"/>
    <property type="match status" value="1"/>
</dbReference>
<proteinExistence type="predicted"/>
<evidence type="ECO:0000259" key="1">
    <source>
        <dbReference type="Pfam" id="PF24348"/>
    </source>
</evidence>
<dbReference type="EMBL" id="OBEJ01000001">
    <property type="protein sequence ID" value="SNZ04799.1"/>
    <property type="molecule type" value="Genomic_DNA"/>
</dbReference>
<evidence type="ECO:0000313" key="2">
    <source>
        <dbReference type="EMBL" id="SNZ04799.1"/>
    </source>
</evidence>
<dbReference type="RefSeq" id="WP_097007680.1">
    <property type="nucleotide sequence ID" value="NZ_OBEJ01000001.1"/>
</dbReference>
<accession>A0A285N5W5</accession>
<dbReference type="OrthoDB" id="103534at2157"/>
<evidence type="ECO:0000313" key="3">
    <source>
        <dbReference type="Proteomes" id="UP000219453"/>
    </source>
</evidence>
<feature type="domain" description="DUF7508" evidence="1">
    <location>
        <begin position="1"/>
        <end position="79"/>
    </location>
</feature>
<dbReference type="InterPro" id="IPR055930">
    <property type="entry name" value="DUF7508"/>
</dbReference>
<gene>
    <name evidence="2" type="ORF">SAMN06269185_0682</name>
</gene>
<protein>
    <recommendedName>
        <fullName evidence="1">DUF7508 domain-containing protein</fullName>
    </recommendedName>
</protein>
<dbReference type="Proteomes" id="UP000219453">
    <property type="component" value="Unassembled WGS sequence"/>
</dbReference>
<name>A0A285N5W5_NATPI</name>
<organism evidence="2 3">
    <name type="scientific">Natronoarchaeum philippinense</name>
    <dbReference type="NCBI Taxonomy" id="558529"/>
    <lineage>
        <taxon>Archaea</taxon>
        <taxon>Methanobacteriati</taxon>
        <taxon>Methanobacteriota</taxon>
        <taxon>Stenosarchaea group</taxon>
        <taxon>Halobacteria</taxon>
        <taxon>Halobacteriales</taxon>
        <taxon>Natronoarchaeaceae</taxon>
    </lineage>
</organism>
<reference evidence="2 3" key="1">
    <citation type="submission" date="2017-09" db="EMBL/GenBank/DDBJ databases">
        <authorList>
            <person name="Ehlers B."/>
            <person name="Leendertz F.H."/>
        </authorList>
    </citation>
    <scope>NUCLEOTIDE SEQUENCE [LARGE SCALE GENOMIC DNA]</scope>
    <source>
        <strain evidence="2 3">DSM 27208</strain>
    </source>
</reference>
<sequence>MPLAKQWRDLDRSTVGRAPDRYGVVEFGDADGEVLDIETGVLRDAVKSALAYRDAPKVRWEATQTRAQAEELADEHRDRLDE</sequence>